<keyword evidence="11" id="KW-0325">Glycoprotein</keyword>
<feature type="domain" description="Malectin-like" evidence="13">
    <location>
        <begin position="49"/>
        <end position="417"/>
    </location>
</feature>
<keyword evidence="9 12" id="KW-1133">Transmembrane helix</keyword>
<dbReference type="RefSeq" id="XP_021297724.1">
    <property type="nucleotide sequence ID" value="XM_021442049.1"/>
</dbReference>
<evidence type="ECO:0000256" key="11">
    <source>
        <dbReference type="ARBA" id="ARBA00023180"/>
    </source>
</evidence>
<dbReference type="GO" id="GO:0004714">
    <property type="term" value="F:transmembrane receptor protein tyrosine kinase activity"/>
    <property type="evidence" value="ECO:0007669"/>
    <property type="project" value="InterPro"/>
</dbReference>
<dbReference type="Gene3D" id="2.60.120.430">
    <property type="entry name" value="Galactose-binding lectin"/>
    <property type="match status" value="2"/>
</dbReference>
<dbReference type="GeneID" id="110426750"/>
<evidence type="ECO:0000256" key="9">
    <source>
        <dbReference type="ARBA" id="ARBA00022989"/>
    </source>
</evidence>
<name>A0A6J1BHF9_9ROSI</name>
<dbReference type="Pfam" id="PF12819">
    <property type="entry name" value="Malectin_like"/>
    <property type="match status" value="1"/>
</dbReference>
<evidence type="ECO:0000313" key="15">
    <source>
        <dbReference type="RefSeq" id="XP_021297724.1"/>
    </source>
</evidence>
<dbReference type="FunFam" id="2.60.120.430:FF:000007">
    <property type="entry name" value="FERONIA receptor-like kinase"/>
    <property type="match status" value="1"/>
</dbReference>
<evidence type="ECO:0000256" key="3">
    <source>
        <dbReference type="ARBA" id="ARBA00022679"/>
    </source>
</evidence>
<dbReference type="PANTHER" id="PTHR34590">
    <property type="entry name" value="OS03G0124300 PROTEIN-RELATED"/>
    <property type="match status" value="1"/>
</dbReference>
<dbReference type="Proteomes" id="UP000504621">
    <property type="component" value="Unplaced"/>
</dbReference>
<keyword evidence="3" id="KW-0808">Transferase</keyword>
<keyword evidence="7" id="KW-0418">Kinase</keyword>
<evidence type="ECO:0000259" key="13">
    <source>
        <dbReference type="Pfam" id="PF12819"/>
    </source>
</evidence>
<reference evidence="15" key="1">
    <citation type="submission" date="2025-08" db="UniProtKB">
        <authorList>
            <consortium name="RefSeq"/>
        </authorList>
    </citation>
    <scope>IDENTIFICATION</scope>
    <source>
        <tissue evidence="15">Leaf</tissue>
    </source>
</reference>
<evidence type="ECO:0000256" key="5">
    <source>
        <dbReference type="ARBA" id="ARBA00022729"/>
    </source>
</evidence>
<dbReference type="InterPro" id="IPR045272">
    <property type="entry name" value="ANXUR1/2-like"/>
</dbReference>
<keyword evidence="5" id="KW-0732">Signal</keyword>
<keyword evidence="14" id="KW-1185">Reference proteome</keyword>
<dbReference type="AlphaFoldDB" id="A0A6J1BHF9"/>
<dbReference type="GO" id="GO:0004674">
    <property type="term" value="F:protein serine/threonine kinase activity"/>
    <property type="evidence" value="ECO:0007669"/>
    <property type="project" value="UniProtKB-KW"/>
</dbReference>
<keyword evidence="6" id="KW-0547">Nucleotide-binding</keyword>
<feature type="transmembrane region" description="Helical" evidence="12">
    <location>
        <begin position="454"/>
        <end position="476"/>
    </location>
</feature>
<keyword evidence="10 12" id="KW-0472">Membrane</keyword>
<organism evidence="14 15">
    <name type="scientific">Herrania umbratica</name>
    <dbReference type="NCBI Taxonomy" id="108875"/>
    <lineage>
        <taxon>Eukaryota</taxon>
        <taxon>Viridiplantae</taxon>
        <taxon>Streptophyta</taxon>
        <taxon>Embryophyta</taxon>
        <taxon>Tracheophyta</taxon>
        <taxon>Spermatophyta</taxon>
        <taxon>Magnoliopsida</taxon>
        <taxon>eudicotyledons</taxon>
        <taxon>Gunneridae</taxon>
        <taxon>Pentapetalae</taxon>
        <taxon>rosids</taxon>
        <taxon>malvids</taxon>
        <taxon>Malvales</taxon>
        <taxon>Malvaceae</taxon>
        <taxon>Byttnerioideae</taxon>
        <taxon>Herrania</taxon>
    </lineage>
</organism>
<dbReference type="InterPro" id="IPR024788">
    <property type="entry name" value="Malectin-like_Carb-bd_dom"/>
</dbReference>
<evidence type="ECO:0000256" key="12">
    <source>
        <dbReference type="SAM" id="Phobius"/>
    </source>
</evidence>
<proteinExistence type="predicted"/>
<keyword evidence="2" id="KW-0723">Serine/threonine-protein kinase</keyword>
<accession>A0A6J1BHF9</accession>
<keyword evidence="4 12" id="KW-0812">Transmembrane</keyword>
<dbReference type="GO" id="GO:0016020">
    <property type="term" value="C:membrane"/>
    <property type="evidence" value="ECO:0007669"/>
    <property type="project" value="UniProtKB-SubCell"/>
</dbReference>
<evidence type="ECO:0000256" key="2">
    <source>
        <dbReference type="ARBA" id="ARBA00022527"/>
    </source>
</evidence>
<dbReference type="OrthoDB" id="1720310at2759"/>
<evidence type="ECO:0000256" key="1">
    <source>
        <dbReference type="ARBA" id="ARBA00004479"/>
    </source>
</evidence>
<dbReference type="FunFam" id="2.60.120.430:FF:000003">
    <property type="entry name" value="FERONIA receptor-like kinase"/>
    <property type="match status" value="1"/>
</dbReference>
<gene>
    <name evidence="15" type="primary">LOC110426750</name>
</gene>
<sequence length="517" mass="58222">MKSFPKRYDSLQKKLPILALFHLTFLHSLTISSDDGWPKPYSPHDNIALDCGSTGNNTDLAGRSWLLDGTIYLDQSNKVSVISSSPTKGDSIPYRTARLSRSQFSYSFRVTPGPKFIRLHFYPTSYQEFNRSNAFFDVHIGRYFLLRNFGAALTADDLKSEVFSREFCINVDDQKLNILFTPNPFMPDSYAFINGIEIVSMPNNLYYSAEDDSGFNFVNQVKPYHILKNQALETVYRLNIGGSSISPAQDTGMYRSWSEDDDYLTNGEHSVLPVNLRMNPSFSVIPNYSSPVSVYRTARTMGTNKTVNENYRLTWEFRVDSGFTYFVRLHFCEFQVEITEPGDRVFQIYIDNIVAEPQADVISWAGGRGVPVYRDYAVMIGRAGTEKKRNVSIALHPAPAWRTKYSDAILNGVEIFKLSNDGNLAGPNPDRIPIRPPDSSLSPATMPHNKRTTIFPIVIGVFSGFAALSLLCFLIFRPKSRVEGSGSSEGSSSRYPFRSSLWCPFSYKDYSSLDGSG</sequence>
<dbReference type="PANTHER" id="PTHR34590:SF15">
    <property type="entry name" value="PROTEIN KINASE DOMAIN-CONTAINING PROTEIN"/>
    <property type="match status" value="1"/>
</dbReference>
<evidence type="ECO:0000256" key="6">
    <source>
        <dbReference type="ARBA" id="ARBA00022741"/>
    </source>
</evidence>
<keyword evidence="8" id="KW-0067">ATP-binding</keyword>
<comment type="subcellular location">
    <subcellularLocation>
        <location evidence="1">Membrane</location>
        <topology evidence="1">Single-pass type I membrane protein</topology>
    </subcellularLocation>
</comment>
<evidence type="ECO:0000256" key="8">
    <source>
        <dbReference type="ARBA" id="ARBA00022840"/>
    </source>
</evidence>
<evidence type="ECO:0000313" key="14">
    <source>
        <dbReference type="Proteomes" id="UP000504621"/>
    </source>
</evidence>
<evidence type="ECO:0000256" key="10">
    <source>
        <dbReference type="ARBA" id="ARBA00023136"/>
    </source>
</evidence>
<dbReference type="GO" id="GO:0005524">
    <property type="term" value="F:ATP binding"/>
    <property type="evidence" value="ECO:0007669"/>
    <property type="project" value="UniProtKB-KW"/>
</dbReference>
<evidence type="ECO:0000256" key="7">
    <source>
        <dbReference type="ARBA" id="ARBA00022777"/>
    </source>
</evidence>
<protein>
    <submittedName>
        <fullName evidence="15">Receptor-like protein kinase FERONIA</fullName>
    </submittedName>
</protein>
<evidence type="ECO:0000256" key="4">
    <source>
        <dbReference type="ARBA" id="ARBA00022692"/>
    </source>
</evidence>